<dbReference type="InterPro" id="IPR047863">
    <property type="entry name" value="Ribosomal_uS8_CS"/>
</dbReference>
<protein>
    <recommendedName>
        <fullName evidence="4">Small ribosomal subunit protein uS8c</fullName>
    </recommendedName>
</protein>
<dbReference type="Pfam" id="PF00410">
    <property type="entry name" value="Ribosomal_S8"/>
    <property type="match status" value="1"/>
</dbReference>
<dbReference type="GO" id="GO:0005840">
    <property type="term" value="C:ribosome"/>
    <property type="evidence" value="ECO:0007669"/>
    <property type="project" value="UniProtKB-KW"/>
</dbReference>
<comment type="subunit">
    <text evidence="4">Part of the 30S ribosomal subunit.</text>
</comment>
<keyword evidence="6" id="KW-0934">Plastid</keyword>
<dbReference type="GO" id="GO:0009507">
    <property type="term" value="C:chloroplast"/>
    <property type="evidence" value="ECO:0007669"/>
    <property type="project" value="UniProtKB-SubCell"/>
</dbReference>
<sequence length="129" mass="14613">MVNDTIADLLTRIRNAGLRRSETVSFPLTRIGQQICQILEREGFIDSFNTESTQELRVRLKYRSGDEKPCITNLRRISKPGLRIYTNQKEIPKILGGMGIIILSTSHGLLTDREARLRGIGGEILCSIW</sequence>
<evidence type="ECO:0000256" key="3">
    <source>
        <dbReference type="ARBA" id="ARBA00023274"/>
    </source>
</evidence>
<dbReference type="PROSITE" id="PS00053">
    <property type="entry name" value="RIBOSOMAL_S8"/>
    <property type="match status" value="1"/>
</dbReference>
<dbReference type="GO" id="GO:1990904">
    <property type="term" value="C:ribonucleoprotein complex"/>
    <property type="evidence" value="ECO:0007669"/>
    <property type="project" value="UniProtKB-KW"/>
</dbReference>
<dbReference type="SUPFAM" id="SSF56047">
    <property type="entry name" value="Ribosomal protein S8"/>
    <property type="match status" value="1"/>
</dbReference>
<organism evidence="6">
    <name type="scientific">Elliptochloris bilobata</name>
    <dbReference type="NCBI Taxonomy" id="381761"/>
    <lineage>
        <taxon>Eukaryota</taxon>
        <taxon>Viridiplantae</taxon>
        <taxon>Chlorophyta</taxon>
        <taxon>core chlorophytes</taxon>
        <taxon>Trebouxiophyceae</taxon>
        <taxon>Trebouxiophyceae incertae sedis</taxon>
        <taxon>Elliptochloris clade</taxon>
        <taxon>Elliptochloris</taxon>
    </lineage>
</organism>
<keyword evidence="3 4" id="KW-0687">Ribonucleoprotein</keyword>
<dbReference type="GO" id="GO:0006412">
    <property type="term" value="P:translation"/>
    <property type="evidence" value="ECO:0007669"/>
    <property type="project" value="UniProtKB-UniRule"/>
</dbReference>
<dbReference type="GO" id="GO:0019843">
    <property type="term" value="F:rRNA binding"/>
    <property type="evidence" value="ECO:0007669"/>
    <property type="project" value="UniProtKB-UniRule"/>
</dbReference>
<dbReference type="FunFam" id="3.30.1490.10:FF:000001">
    <property type="entry name" value="30S ribosomal protein S8"/>
    <property type="match status" value="1"/>
</dbReference>
<keyword evidence="6" id="KW-0150">Chloroplast</keyword>
<comment type="similarity">
    <text evidence="1 4 5">Belongs to the universal ribosomal protein uS8 family.</text>
</comment>
<dbReference type="GeneID" id="22161292"/>
<comment type="function">
    <text evidence="4">One of the primary rRNA binding proteins, it binds directly to 16S rRNA central domain where it helps coordinate assembly of the platform of the 30S subunit.</text>
</comment>
<dbReference type="PANTHER" id="PTHR11758">
    <property type="entry name" value="40S RIBOSOMAL PROTEIN S15A"/>
    <property type="match status" value="1"/>
</dbReference>
<dbReference type="NCBIfam" id="NF001109">
    <property type="entry name" value="PRK00136.1"/>
    <property type="match status" value="1"/>
</dbReference>
<dbReference type="EMBL" id="KM462887">
    <property type="protein sequence ID" value="AIT95625.1"/>
    <property type="molecule type" value="Genomic_DNA"/>
</dbReference>
<dbReference type="HAMAP" id="MF_01302_B">
    <property type="entry name" value="Ribosomal_uS8_B"/>
    <property type="match status" value="1"/>
</dbReference>
<evidence type="ECO:0000256" key="4">
    <source>
        <dbReference type="HAMAP-Rule" id="MF_01302"/>
    </source>
</evidence>
<dbReference type="InterPro" id="IPR035987">
    <property type="entry name" value="Ribosomal_uS8_sf"/>
</dbReference>
<dbReference type="Gene3D" id="3.30.1490.10">
    <property type="match status" value="1"/>
</dbReference>
<reference evidence="6" key="1">
    <citation type="journal article" date="2014" name="BMC Evol. Biol.">
        <title>Chloroplast phylogenomic analysis resolves deep-level relationships within the green algal class Trebouxiophyceae.</title>
        <authorList>
            <person name="Lemieux C."/>
            <person name="Otis C."/>
            <person name="Turmel M."/>
        </authorList>
    </citation>
    <scope>NUCLEOTIDE SEQUENCE</scope>
</reference>
<gene>
    <name evidence="4 6" type="primary">rps8</name>
</gene>
<geneLocation type="chloroplast" evidence="6"/>
<keyword evidence="4" id="KW-0699">rRNA-binding</keyword>
<dbReference type="Gene3D" id="3.30.1370.30">
    <property type="match status" value="1"/>
</dbReference>
<dbReference type="InterPro" id="IPR000630">
    <property type="entry name" value="Ribosomal_uS8"/>
</dbReference>
<accession>A0A097KR09</accession>
<proteinExistence type="inferred from homology"/>
<keyword evidence="2 4" id="KW-0689">Ribosomal protein</keyword>
<keyword evidence="4" id="KW-0694">RNA-binding</keyword>
<dbReference type="RefSeq" id="YP_009106771.1">
    <property type="nucleotide sequence ID" value="NC_025548.1"/>
</dbReference>
<evidence type="ECO:0000313" key="6">
    <source>
        <dbReference type="EMBL" id="AIT95625.1"/>
    </source>
</evidence>
<evidence type="ECO:0000256" key="5">
    <source>
        <dbReference type="RuleBase" id="RU003660"/>
    </source>
</evidence>
<comment type="subcellular location">
    <subcellularLocation>
        <location evidence="4">Plastid</location>
        <location evidence="4">Chloroplast</location>
    </subcellularLocation>
</comment>
<evidence type="ECO:0000256" key="2">
    <source>
        <dbReference type="ARBA" id="ARBA00022980"/>
    </source>
</evidence>
<dbReference type="AlphaFoldDB" id="A0A097KR09"/>
<evidence type="ECO:0000256" key="1">
    <source>
        <dbReference type="ARBA" id="ARBA00006471"/>
    </source>
</evidence>
<dbReference type="GO" id="GO:0003735">
    <property type="term" value="F:structural constituent of ribosome"/>
    <property type="evidence" value="ECO:0007669"/>
    <property type="project" value="InterPro"/>
</dbReference>
<name>A0A097KR09_9CHLO</name>